<sequence>MQRIRKISNDLRDAFLPKSGKPELRPRPSYRITQPIQTIDSKKTANRSLGYNDSTAVTTGSSREAWAERERRERDVRRQAMKPAHEQRINGSSVAFPSSSSHSKPRTKAQEKPVPVPLPSLNHKQAAAAGTSWDLNAGGSPPAMSPYRYALDPQTKPLPSPPGTLPARKPHKRPPYSPSRFFTASQSTPDVSRLPPETGIPTTRERTPASPDDTQGQSGTPSWPPEGPAAVKRQQRTPKSSIDSLYRSQTMKDLRTAAMTDGPRDVGHGHSRTASTPTTRDAQTLPRRREQQAPLAVRDPRLRPAPEASIPDDVSEPSVYSQSSYRTNGSSAVEPKKSLQVRELPTSRSVHVQSNLNVRRAASRKAQIVYPSYVTTPLPPLPVSASVPAPQPQVAALARRLGREPPAAPRVNPPPPTATTTKGEDESHDRSPSATKSRKQKQRIEIEYISMRQIAEMESEKVSQNLNRELAEWDRVNATTPNVVPAAPGPEPSKSYGGTRPLVVKKRPAFLGLGLPRTSHLQLPR</sequence>
<feature type="compositionally biased region" description="Low complexity" evidence="1">
    <location>
        <begin position="92"/>
        <end position="102"/>
    </location>
</feature>
<feature type="compositionally biased region" description="Polar residues" evidence="1">
    <location>
        <begin position="318"/>
        <end position="331"/>
    </location>
</feature>
<feature type="compositionally biased region" description="Polar residues" evidence="1">
    <location>
        <begin position="346"/>
        <end position="357"/>
    </location>
</feature>
<dbReference type="EMBL" id="AYKW01000014">
    <property type="protein sequence ID" value="PIL30536.1"/>
    <property type="molecule type" value="Genomic_DNA"/>
</dbReference>
<feature type="compositionally biased region" description="Polar residues" evidence="1">
    <location>
        <begin position="212"/>
        <end position="221"/>
    </location>
</feature>
<feature type="compositionally biased region" description="Basic and acidic residues" evidence="1">
    <location>
        <begin position="7"/>
        <end position="26"/>
    </location>
</feature>
<evidence type="ECO:0000313" key="3">
    <source>
        <dbReference type="Proteomes" id="UP000230002"/>
    </source>
</evidence>
<organism evidence="2 3">
    <name type="scientific">Ganoderma sinense ZZ0214-1</name>
    <dbReference type="NCBI Taxonomy" id="1077348"/>
    <lineage>
        <taxon>Eukaryota</taxon>
        <taxon>Fungi</taxon>
        <taxon>Dikarya</taxon>
        <taxon>Basidiomycota</taxon>
        <taxon>Agaricomycotina</taxon>
        <taxon>Agaricomycetes</taxon>
        <taxon>Polyporales</taxon>
        <taxon>Polyporaceae</taxon>
        <taxon>Ganoderma</taxon>
    </lineage>
</organism>
<proteinExistence type="predicted"/>
<name>A0A2G8S9U7_9APHY</name>
<feature type="compositionally biased region" description="Polar residues" evidence="1">
    <location>
        <begin position="46"/>
        <end position="62"/>
    </location>
</feature>
<feature type="compositionally biased region" description="Polar residues" evidence="1">
    <location>
        <begin position="237"/>
        <end position="249"/>
    </location>
</feature>
<feature type="region of interest" description="Disordered" evidence="1">
    <location>
        <begin position="1"/>
        <end position="358"/>
    </location>
</feature>
<protein>
    <submittedName>
        <fullName evidence="2">Uncharacterized protein</fullName>
    </submittedName>
</protein>
<evidence type="ECO:0000256" key="1">
    <source>
        <dbReference type="SAM" id="MobiDB-lite"/>
    </source>
</evidence>
<accession>A0A2G8S9U7</accession>
<feature type="region of interest" description="Disordered" evidence="1">
    <location>
        <begin position="394"/>
        <end position="444"/>
    </location>
</feature>
<comment type="caution">
    <text evidence="2">The sequence shown here is derived from an EMBL/GenBank/DDBJ whole genome shotgun (WGS) entry which is preliminary data.</text>
</comment>
<feature type="region of interest" description="Disordered" evidence="1">
    <location>
        <begin position="480"/>
        <end position="500"/>
    </location>
</feature>
<feature type="compositionally biased region" description="Polar residues" evidence="1">
    <location>
        <begin position="180"/>
        <end position="190"/>
    </location>
</feature>
<dbReference type="OrthoDB" id="2757887at2759"/>
<feature type="compositionally biased region" description="Basic and acidic residues" evidence="1">
    <location>
        <begin position="65"/>
        <end position="88"/>
    </location>
</feature>
<feature type="compositionally biased region" description="Pro residues" evidence="1">
    <location>
        <begin position="406"/>
        <end position="417"/>
    </location>
</feature>
<evidence type="ECO:0000313" key="2">
    <source>
        <dbReference type="EMBL" id="PIL30536.1"/>
    </source>
</evidence>
<keyword evidence="3" id="KW-1185">Reference proteome</keyword>
<reference evidence="2 3" key="1">
    <citation type="journal article" date="2015" name="Sci. Rep.">
        <title>Chromosome-level genome map provides insights into diverse defense mechanisms in the medicinal fungus Ganoderma sinense.</title>
        <authorList>
            <person name="Zhu Y."/>
            <person name="Xu J."/>
            <person name="Sun C."/>
            <person name="Zhou S."/>
            <person name="Xu H."/>
            <person name="Nelson D.R."/>
            <person name="Qian J."/>
            <person name="Song J."/>
            <person name="Luo H."/>
            <person name="Xiang L."/>
            <person name="Li Y."/>
            <person name="Xu Z."/>
            <person name="Ji A."/>
            <person name="Wang L."/>
            <person name="Lu S."/>
            <person name="Hayward A."/>
            <person name="Sun W."/>
            <person name="Li X."/>
            <person name="Schwartz D.C."/>
            <person name="Wang Y."/>
            <person name="Chen S."/>
        </authorList>
    </citation>
    <scope>NUCLEOTIDE SEQUENCE [LARGE SCALE GENOMIC DNA]</scope>
    <source>
        <strain evidence="2 3">ZZ0214-1</strain>
    </source>
</reference>
<dbReference type="Proteomes" id="UP000230002">
    <property type="component" value="Unassembled WGS sequence"/>
</dbReference>
<gene>
    <name evidence="2" type="ORF">GSI_07236</name>
</gene>
<dbReference type="AlphaFoldDB" id="A0A2G8S9U7"/>
<feature type="compositionally biased region" description="Basic and acidic residues" evidence="1">
    <location>
        <begin position="422"/>
        <end position="431"/>
    </location>
</feature>
<feature type="compositionally biased region" description="Polar residues" evidence="1">
    <location>
        <begin position="272"/>
        <end position="282"/>
    </location>
</feature>